<feature type="transmembrane region" description="Helical" evidence="1">
    <location>
        <begin position="122"/>
        <end position="147"/>
    </location>
</feature>
<keyword evidence="1" id="KW-0472">Membrane</keyword>
<reference evidence="2 3" key="1">
    <citation type="submission" date="2018-09" db="EMBL/GenBank/DDBJ databases">
        <authorList>
            <person name="Tagini F."/>
        </authorList>
    </citation>
    <scope>NUCLEOTIDE SEQUENCE [LARGE SCALE GENOMIC DNA]</scope>
    <source>
        <strain evidence="2 3">MK4</strain>
    </source>
</reference>
<name>A0ABY6RSA0_9MYCO</name>
<feature type="transmembrane region" description="Helical" evidence="1">
    <location>
        <begin position="74"/>
        <end position="91"/>
    </location>
</feature>
<gene>
    <name evidence="2" type="ORF">LAUMK4_05639</name>
</gene>
<evidence type="ECO:0000313" key="2">
    <source>
        <dbReference type="EMBL" id="VBA31967.1"/>
    </source>
</evidence>
<feature type="transmembrane region" description="Helical" evidence="1">
    <location>
        <begin position="44"/>
        <end position="62"/>
    </location>
</feature>
<evidence type="ECO:0000256" key="1">
    <source>
        <dbReference type="SAM" id="Phobius"/>
    </source>
</evidence>
<keyword evidence="1" id="KW-1133">Transmembrane helix</keyword>
<comment type="caution">
    <text evidence="2">The sequence shown here is derived from an EMBL/GenBank/DDBJ whole genome shotgun (WGS) entry which is preliminary data.</text>
</comment>
<organism evidence="2 3">
    <name type="scientific">Mycobacterium persicum</name>
    <dbReference type="NCBI Taxonomy" id="1487726"/>
    <lineage>
        <taxon>Bacteria</taxon>
        <taxon>Bacillati</taxon>
        <taxon>Actinomycetota</taxon>
        <taxon>Actinomycetes</taxon>
        <taxon>Mycobacteriales</taxon>
        <taxon>Mycobacteriaceae</taxon>
        <taxon>Mycobacterium</taxon>
    </lineage>
</organism>
<feature type="transmembrane region" description="Helical" evidence="1">
    <location>
        <begin position="159"/>
        <end position="181"/>
    </location>
</feature>
<dbReference type="EMBL" id="UPHM01000151">
    <property type="protein sequence ID" value="VBA31967.1"/>
    <property type="molecule type" value="Genomic_DNA"/>
</dbReference>
<dbReference type="Proteomes" id="UP000271464">
    <property type="component" value="Unassembled WGS sequence"/>
</dbReference>
<dbReference type="RefSeq" id="WP_142996126.1">
    <property type="nucleotide sequence ID" value="NZ_UPHM01000151.1"/>
</dbReference>
<keyword evidence="1" id="KW-0812">Transmembrane</keyword>
<keyword evidence="3" id="KW-1185">Reference proteome</keyword>
<evidence type="ECO:0000313" key="3">
    <source>
        <dbReference type="Proteomes" id="UP000271464"/>
    </source>
</evidence>
<accession>A0ABY6RSA0</accession>
<proteinExistence type="predicted"/>
<sequence>MSAQGNSEAPGISPWFSAGVGIIGAIWLYRLWRPSRDRNVAQTLYTSALAVSLLWVASFLLLPSGAPRWVKSTVFWSELLVIGLLLVGGAFRKHRDRVEGDRDRAALNLAPRRRMLSQSQLIVVWFIGGYAGLMLFLVLGAMIVVAINGGRPAARETTTQLGAVGGLAFLGVVGLAGWIHVRRRPGKIAKEDERLRRLDLGLDEDDNDSTSTMT</sequence>
<feature type="transmembrane region" description="Helical" evidence="1">
    <location>
        <begin position="12"/>
        <end position="32"/>
    </location>
</feature>
<protein>
    <submittedName>
        <fullName evidence="2">Uncharacterized protein</fullName>
    </submittedName>
</protein>